<evidence type="ECO:0000313" key="11">
    <source>
        <dbReference type="Proteomes" id="UP000240572"/>
    </source>
</evidence>
<dbReference type="GO" id="GO:0008236">
    <property type="term" value="F:serine-type peptidase activity"/>
    <property type="evidence" value="ECO:0007669"/>
    <property type="project" value="UniProtKB-KW"/>
</dbReference>
<evidence type="ECO:0000256" key="4">
    <source>
        <dbReference type="ARBA" id="ARBA00022801"/>
    </source>
</evidence>
<protein>
    <submittedName>
        <fullName evidence="10">Protease-4</fullName>
    </submittedName>
</protein>
<dbReference type="InterPro" id="IPR004634">
    <property type="entry name" value="Pept_S49_pIV"/>
</dbReference>
<evidence type="ECO:0000256" key="6">
    <source>
        <dbReference type="ARBA" id="ARBA00023136"/>
    </source>
</evidence>
<feature type="active site" description="Proton donor/acceptor" evidence="7">
    <location>
        <position position="196"/>
    </location>
</feature>
<dbReference type="EMBL" id="PYGD01000004">
    <property type="protein sequence ID" value="PSK91968.1"/>
    <property type="molecule type" value="Genomic_DNA"/>
</dbReference>
<dbReference type="InterPro" id="IPR002142">
    <property type="entry name" value="Peptidase_S49"/>
</dbReference>
<dbReference type="RefSeq" id="WP_106523049.1">
    <property type="nucleotide sequence ID" value="NZ_PYGD01000004.1"/>
</dbReference>
<dbReference type="NCBIfam" id="TIGR00705">
    <property type="entry name" value="SppA_67K"/>
    <property type="match status" value="1"/>
</dbReference>
<name>A0A2P8D411_9BACT</name>
<dbReference type="InterPro" id="IPR047272">
    <property type="entry name" value="S49_SppA_C"/>
</dbReference>
<organism evidence="10 11">
    <name type="scientific">Taibaiella chishuiensis</name>
    <dbReference type="NCBI Taxonomy" id="1434707"/>
    <lineage>
        <taxon>Bacteria</taxon>
        <taxon>Pseudomonadati</taxon>
        <taxon>Bacteroidota</taxon>
        <taxon>Chitinophagia</taxon>
        <taxon>Chitinophagales</taxon>
        <taxon>Chitinophagaceae</taxon>
        <taxon>Taibaiella</taxon>
    </lineage>
</organism>
<evidence type="ECO:0000256" key="5">
    <source>
        <dbReference type="ARBA" id="ARBA00022825"/>
    </source>
</evidence>
<dbReference type="PIRSF" id="PIRSF001217">
    <property type="entry name" value="Protease_4_SppA"/>
    <property type="match status" value="1"/>
</dbReference>
<dbReference type="CDD" id="cd07023">
    <property type="entry name" value="S49_Sppa_N_C"/>
    <property type="match status" value="1"/>
</dbReference>
<comment type="subcellular location">
    <subcellularLocation>
        <location evidence="1">Membrane</location>
    </subcellularLocation>
</comment>
<dbReference type="NCBIfam" id="TIGR00706">
    <property type="entry name" value="SppA_dom"/>
    <property type="match status" value="1"/>
</dbReference>
<evidence type="ECO:0000256" key="8">
    <source>
        <dbReference type="SAM" id="Phobius"/>
    </source>
</evidence>
<feature type="transmembrane region" description="Helical" evidence="8">
    <location>
        <begin position="7"/>
        <end position="30"/>
    </location>
</feature>
<evidence type="ECO:0000256" key="3">
    <source>
        <dbReference type="ARBA" id="ARBA00022670"/>
    </source>
</evidence>
<dbReference type="GO" id="GO:0016020">
    <property type="term" value="C:membrane"/>
    <property type="evidence" value="ECO:0007669"/>
    <property type="project" value="UniProtKB-SubCell"/>
</dbReference>
<dbReference type="AlphaFoldDB" id="A0A2P8D411"/>
<evidence type="ECO:0000259" key="9">
    <source>
        <dbReference type="Pfam" id="PF01343"/>
    </source>
</evidence>
<dbReference type="InterPro" id="IPR047217">
    <property type="entry name" value="S49_SppA_67K_type_N"/>
</dbReference>
<dbReference type="GO" id="GO:0006465">
    <property type="term" value="P:signal peptide processing"/>
    <property type="evidence" value="ECO:0007669"/>
    <property type="project" value="InterPro"/>
</dbReference>
<keyword evidence="11" id="KW-1185">Reference proteome</keyword>
<reference evidence="10 11" key="1">
    <citation type="submission" date="2018-03" db="EMBL/GenBank/DDBJ databases">
        <title>Genomic Encyclopedia of Type Strains, Phase III (KMG-III): the genomes of soil and plant-associated and newly described type strains.</title>
        <authorList>
            <person name="Whitman W."/>
        </authorList>
    </citation>
    <scope>NUCLEOTIDE SEQUENCE [LARGE SCALE GENOMIC DNA]</scope>
    <source>
        <strain evidence="10 11">CGMCC 1.12700</strain>
    </source>
</reference>
<feature type="active site" description="Nucleophile" evidence="7">
    <location>
        <position position="390"/>
    </location>
</feature>
<dbReference type="InterPro" id="IPR029045">
    <property type="entry name" value="ClpP/crotonase-like_dom_sf"/>
</dbReference>
<sequence>MKQFFKFFFASLLALVVAGVIFFIAFFAIIGSISKSISGAAVKEEQSLVKDKSILFIDLTDNFHELGESNSLALFTGGNSQSAGLHDLLKSIAYAKTDNNIKGIYLKAGGSPNGLATAQQIRNALKDFKSSKKFIYAYGDFIPQADYFIASVADSVFINPLGTVELKGLSSQITFFKGALDKLKVQPEIFYCGQFKSATEPFRMDKMSEPNRKQQAALQQDVWNEMLLAISEHTQADTATINGWAKQGAVQTAHDAINYKLADGLRYKDEVESLLRKQTGIEEKDKIRFSSISDYVNSVKDKTSDNSIAILVAEGEIVDGTGSGSGQQIASETFIKEIRKVRDNDRIKAVVMRVNSPGGSALASEVILRELQLLRKKKPIVVSMGDLAASGGYYISCQADSIFALPNTITGSIGVFGMMFNTQAFFNEKLGVTFDGEKNAPYADFPNMNRPMTEQEKKFIQNSVDTIYATFKSRVAAGRKMDVAYVDSIGQGRVWTGTAGLKNGLVDAIGGLDRAVASAATIAKLKDYKLVTYPAAEDKLEKFMRMVQGSSTSEKILAEQFLERELGREYRWFRMLKTMQEQKNRIWMMMPYVPDIR</sequence>
<accession>A0A2P8D411</accession>
<feature type="domain" description="Peptidase S49" evidence="9">
    <location>
        <begin position="128"/>
        <end position="280"/>
    </location>
</feature>
<evidence type="ECO:0000256" key="1">
    <source>
        <dbReference type="ARBA" id="ARBA00004370"/>
    </source>
</evidence>
<gene>
    <name evidence="10" type="ORF">B0I18_10462</name>
</gene>
<keyword evidence="8" id="KW-1133">Transmembrane helix</keyword>
<dbReference type="Pfam" id="PF01343">
    <property type="entry name" value="Peptidase_S49"/>
    <property type="match status" value="2"/>
</dbReference>
<proteinExistence type="inferred from homology"/>
<keyword evidence="6 8" id="KW-0472">Membrane</keyword>
<feature type="domain" description="Peptidase S49" evidence="9">
    <location>
        <begin position="374"/>
        <end position="525"/>
    </location>
</feature>
<dbReference type="InterPro" id="IPR004635">
    <property type="entry name" value="Pept_S49_SppA"/>
</dbReference>
<dbReference type="Gene3D" id="3.90.226.10">
    <property type="entry name" value="2-enoyl-CoA Hydratase, Chain A, domain 1"/>
    <property type="match status" value="4"/>
</dbReference>
<keyword evidence="5" id="KW-0720">Serine protease</keyword>
<keyword evidence="8" id="KW-0812">Transmembrane</keyword>
<evidence type="ECO:0000313" key="10">
    <source>
        <dbReference type="EMBL" id="PSK91968.1"/>
    </source>
</evidence>
<evidence type="ECO:0000256" key="7">
    <source>
        <dbReference type="PIRSR" id="PIRSR001217-1"/>
    </source>
</evidence>
<keyword evidence="3 10" id="KW-0645">Protease</keyword>
<dbReference type="SUPFAM" id="SSF52096">
    <property type="entry name" value="ClpP/crotonase"/>
    <property type="match status" value="2"/>
</dbReference>
<dbReference type="PANTHER" id="PTHR33209">
    <property type="entry name" value="PROTEASE 4"/>
    <property type="match status" value="1"/>
</dbReference>
<keyword evidence="4" id="KW-0378">Hydrolase</keyword>
<dbReference type="CDD" id="cd07018">
    <property type="entry name" value="S49_SppA_67K_type"/>
    <property type="match status" value="1"/>
</dbReference>
<evidence type="ECO:0000256" key="2">
    <source>
        <dbReference type="ARBA" id="ARBA00008683"/>
    </source>
</evidence>
<comment type="similarity">
    <text evidence="2">Belongs to the peptidase S49 family.</text>
</comment>
<comment type="caution">
    <text evidence="10">The sequence shown here is derived from an EMBL/GenBank/DDBJ whole genome shotgun (WGS) entry which is preliminary data.</text>
</comment>
<dbReference type="PANTHER" id="PTHR33209:SF1">
    <property type="entry name" value="PEPTIDASE S49 DOMAIN-CONTAINING PROTEIN"/>
    <property type="match status" value="1"/>
</dbReference>
<dbReference type="OrthoDB" id="9764363at2"/>
<dbReference type="Proteomes" id="UP000240572">
    <property type="component" value="Unassembled WGS sequence"/>
</dbReference>